<dbReference type="STRING" id="1121416.SAMN02745220_03975"/>
<evidence type="ECO:0000313" key="3">
    <source>
        <dbReference type="Proteomes" id="UP000184603"/>
    </source>
</evidence>
<dbReference type="RefSeq" id="WP_073615403.1">
    <property type="nucleotide sequence ID" value="NZ_FRFE01000024.1"/>
</dbReference>
<reference evidence="2 3" key="1">
    <citation type="submission" date="2016-12" db="EMBL/GenBank/DDBJ databases">
        <authorList>
            <person name="Song W.-J."/>
            <person name="Kurnit D.M."/>
        </authorList>
    </citation>
    <scope>NUCLEOTIDE SEQUENCE [LARGE SCALE GENOMIC DNA]</scope>
    <source>
        <strain evidence="2 3">DSM 18488</strain>
    </source>
</reference>
<evidence type="ECO:0000256" key="1">
    <source>
        <dbReference type="SAM" id="Coils"/>
    </source>
</evidence>
<dbReference type="AlphaFoldDB" id="A0A1M7YFJ4"/>
<feature type="coiled-coil region" evidence="1">
    <location>
        <begin position="40"/>
        <end position="109"/>
    </location>
</feature>
<keyword evidence="3" id="KW-1185">Reference proteome</keyword>
<keyword evidence="1" id="KW-0175">Coiled coil</keyword>
<protein>
    <recommendedName>
        <fullName evidence="4">Lipoprotein</fullName>
    </recommendedName>
</protein>
<dbReference type="Gene3D" id="1.10.287.1490">
    <property type="match status" value="1"/>
</dbReference>
<dbReference type="Proteomes" id="UP000184603">
    <property type="component" value="Unassembled WGS sequence"/>
</dbReference>
<evidence type="ECO:0000313" key="2">
    <source>
        <dbReference type="EMBL" id="SHO51356.1"/>
    </source>
</evidence>
<accession>A0A1M7YFJ4</accession>
<dbReference type="EMBL" id="FRFE01000024">
    <property type="protein sequence ID" value="SHO51356.1"/>
    <property type="molecule type" value="Genomic_DNA"/>
</dbReference>
<proteinExistence type="predicted"/>
<dbReference type="OrthoDB" id="5471147at2"/>
<gene>
    <name evidence="2" type="ORF">SAMN02745220_03975</name>
</gene>
<organism evidence="2 3">
    <name type="scientific">Desulfopila aestuarii DSM 18488</name>
    <dbReference type="NCBI Taxonomy" id="1121416"/>
    <lineage>
        <taxon>Bacteria</taxon>
        <taxon>Pseudomonadati</taxon>
        <taxon>Thermodesulfobacteriota</taxon>
        <taxon>Desulfobulbia</taxon>
        <taxon>Desulfobulbales</taxon>
        <taxon>Desulfocapsaceae</taxon>
        <taxon>Desulfopila</taxon>
    </lineage>
</organism>
<evidence type="ECO:0008006" key="4">
    <source>
        <dbReference type="Google" id="ProtNLM"/>
    </source>
</evidence>
<name>A0A1M7YFJ4_9BACT</name>
<sequence>MKPRTIVIMIFLTGMLAGCAGVDQDPRSGGLLGGISGLSSGSYENRVKEREARLEQLRATQRQLDAETGQLEEQKSAAYAKVAKDQAEVNAMQSEIAQLEKKSKALAAQQGTDQQRVAELDKRVKALKSKMGQQASDLDALEGSGLGDADVDLRRKQLEKQRDALAREYDLLMKMQMELVQ</sequence>
<dbReference type="PROSITE" id="PS51257">
    <property type="entry name" value="PROKAR_LIPOPROTEIN"/>
    <property type="match status" value="1"/>
</dbReference>